<proteinExistence type="predicted"/>
<accession>A0A9R1WGE3</accession>
<dbReference type="AlphaFoldDB" id="A0A9R1WGE3"/>
<comment type="caution">
    <text evidence="1">The sequence shown here is derived from an EMBL/GenBank/DDBJ whole genome shotgun (WGS) entry which is preliminary data.</text>
</comment>
<keyword evidence="2" id="KW-1185">Reference proteome</keyword>
<dbReference type="PANTHER" id="PTHR10185">
    <property type="entry name" value="PHOSPHOLIPASE D - RELATED"/>
    <property type="match status" value="1"/>
</dbReference>
<name>A0A9R1WGE3_LACSA</name>
<evidence type="ECO:0000313" key="2">
    <source>
        <dbReference type="Proteomes" id="UP000235145"/>
    </source>
</evidence>
<dbReference type="EMBL" id="NBSK02000002">
    <property type="protein sequence ID" value="KAJ0223334.1"/>
    <property type="molecule type" value="Genomic_DNA"/>
</dbReference>
<gene>
    <name evidence="1" type="ORF">LSAT_V11C200090480</name>
</gene>
<organism evidence="1 2">
    <name type="scientific">Lactuca sativa</name>
    <name type="common">Garden lettuce</name>
    <dbReference type="NCBI Taxonomy" id="4236"/>
    <lineage>
        <taxon>Eukaryota</taxon>
        <taxon>Viridiplantae</taxon>
        <taxon>Streptophyta</taxon>
        <taxon>Embryophyta</taxon>
        <taxon>Tracheophyta</taxon>
        <taxon>Spermatophyta</taxon>
        <taxon>Magnoliopsida</taxon>
        <taxon>eudicotyledons</taxon>
        <taxon>Gunneridae</taxon>
        <taxon>Pentapetalae</taxon>
        <taxon>asterids</taxon>
        <taxon>campanulids</taxon>
        <taxon>Asterales</taxon>
        <taxon>Asteraceae</taxon>
        <taxon>Cichorioideae</taxon>
        <taxon>Cichorieae</taxon>
        <taxon>Lactucinae</taxon>
        <taxon>Lactuca</taxon>
    </lineage>
</organism>
<dbReference type="PANTHER" id="PTHR10185:SF17">
    <property type="entry name" value="GM01519P-RELATED"/>
    <property type="match status" value="1"/>
</dbReference>
<sequence length="105" mass="11904">MTLSLETLGKDVYLGVYPDYTEEPSALASWGPNVCSMLKFGYYISRDVYIGSANNDRKSLTQVKEVGIYLVSCPDIAKKVEIFYNNLWKLGSLNSSDYTLKIWDQ</sequence>
<dbReference type="Gene3D" id="3.30.870.10">
    <property type="entry name" value="Endonuclease Chain A"/>
    <property type="match status" value="1"/>
</dbReference>
<dbReference type="Proteomes" id="UP000235145">
    <property type="component" value="Unassembled WGS sequence"/>
</dbReference>
<protein>
    <submittedName>
        <fullName evidence="1">Uncharacterized protein</fullName>
    </submittedName>
</protein>
<reference evidence="1 2" key="1">
    <citation type="journal article" date="2017" name="Nat. Commun.">
        <title>Genome assembly with in vitro proximity ligation data and whole-genome triplication in lettuce.</title>
        <authorList>
            <person name="Reyes-Chin-Wo S."/>
            <person name="Wang Z."/>
            <person name="Yang X."/>
            <person name="Kozik A."/>
            <person name="Arikit S."/>
            <person name="Song C."/>
            <person name="Xia L."/>
            <person name="Froenicke L."/>
            <person name="Lavelle D.O."/>
            <person name="Truco M.J."/>
            <person name="Xia R."/>
            <person name="Zhu S."/>
            <person name="Xu C."/>
            <person name="Xu H."/>
            <person name="Xu X."/>
            <person name="Cox K."/>
            <person name="Korf I."/>
            <person name="Meyers B.C."/>
            <person name="Michelmore R.W."/>
        </authorList>
    </citation>
    <scope>NUCLEOTIDE SEQUENCE [LARGE SCALE GENOMIC DNA]</scope>
    <source>
        <strain evidence="2">cv. Salinas</strain>
        <tissue evidence="1">Seedlings</tissue>
    </source>
</reference>
<dbReference type="SUPFAM" id="SSF56024">
    <property type="entry name" value="Phospholipase D/nuclease"/>
    <property type="match status" value="1"/>
</dbReference>
<dbReference type="InterPro" id="IPR050874">
    <property type="entry name" value="Diverse_PLD-related"/>
</dbReference>
<evidence type="ECO:0000313" key="1">
    <source>
        <dbReference type="EMBL" id="KAJ0223334.1"/>
    </source>
</evidence>